<evidence type="ECO:0000256" key="1">
    <source>
        <dbReference type="SAM" id="SignalP"/>
    </source>
</evidence>
<sequence>MMDAGYGIAACGLLANCCTLFVDAVVPSPIVETSQYLRAGEGRRYLEMTPLGTQRQLASDSSAAAMGGPGLQCLDNGKSFEISPEPTAANGTVYFLL</sequence>
<feature type="signal peptide" evidence="1">
    <location>
        <begin position="1"/>
        <end position="24"/>
    </location>
</feature>
<feature type="chain" id="PRO_5040254132" evidence="1">
    <location>
        <begin position="25"/>
        <end position="97"/>
    </location>
</feature>
<comment type="caution">
    <text evidence="2">The sequence shown here is derived from an EMBL/GenBank/DDBJ whole genome shotgun (WGS) entry which is preliminary data.</text>
</comment>
<keyword evidence="1" id="KW-0732">Signal</keyword>
<keyword evidence="3" id="KW-1185">Reference proteome</keyword>
<protein>
    <submittedName>
        <fullName evidence="2">Uncharacterized protein</fullName>
    </submittedName>
</protein>
<organism evidence="2 3">
    <name type="scientific">Wickerhamomyces pijperi</name>
    <name type="common">Yeast</name>
    <name type="synonym">Pichia pijperi</name>
    <dbReference type="NCBI Taxonomy" id="599730"/>
    <lineage>
        <taxon>Eukaryota</taxon>
        <taxon>Fungi</taxon>
        <taxon>Dikarya</taxon>
        <taxon>Ascomycota</taxon>
        <taxon>Saccharomycotina</taxon>
        <taxon>Saccharomycetes</taxon>
        <taxon>Phaffomycetales</taxon>
        <taxon>Wickerhamomycetaceae</taxon>
        <taxon>Wickerhamomyces</taxon>
    </lineage>
</organism>
<reference evidence="2" key="2">
    <citation type="submission" date="2021-01" db="EMBL/GenBank/DDBJ databases">
        <authorList>
            <person name="Schikora-Tamarit M.A."/>
        </authorList>
    </citation>
    <scope>NUCLEOTIDE SEQUENCE</scope>
    <source>
        <strain evidence="2">CBS2887</strain>
    </source>
</reference>
<evidence type="ECO:0000313" key="2">
    <source>
        <dbReference type="EMBL" id="KAH3674555.1"/>
    </source>
</evidence>
<accession>A0A9P8TDJ2</accession>
<dbReference type="Proteomes" id="UP000774326">
    <property type="component" value="Unassembled WGS sequence"/>
</dbReference>
<name>A0A9P8TDJ2_WICPI</name>
<proteinExistence type="predicted"/>
<gene>
    <name evidence="2" type="ORF">WICPIJ_009513</name>
</gene>
<dbReference type="EMBL" id="JAEUBG010005498">
    <property type="protein sequence ID" value="KAH3674555.1"/>
    <property type="molecule type" value="Genomic_DNA"/>
</dbReference>
<reference evidence="2" key="1">
    <citation type="journal article" date="2021" name="Open Biol.">
        <title>Shared evolutionary footprints suggest mitochondrial oxidative damage underlies multiple complex I losses in fungi.</title>
        <authorList>
            <person name="Schikora-Tamarit M.A."/>
            <person name="Marcet-Houben M."/>
            <person name="Nosek J."/>
            <person name="Gabaldon T."/>
        </authorList>
    </citation>
    <scope>NUCLEOTIDE SEQUENCE</scope>
    <source>
        <strain evidence="2">CBS2887</strain>
    </source>
</reference>
<evidence type="ECO:0000313" key="3">
    <source>
        <dbReference type="Proteomes" id="UP000774326"/>
    </source>
</evidence>
<dbReference type="AlphaFoldDB" id="A0A9P8TDJ2"/>